<keyword evidence="1" id="KW-0547">Nucleotide-binding</keyword>
<reference evidence="3" key="1">
    <citation type="journal article" date="2020" name="Nature">
        <title>Giant virus diversity and host interactions through global metagenomics.</title>
        <authorList>
            <person name="Schulz F."/>
            <person name="Roux S."/>
            <person name="Paez-Espino D."/>
            <person name="Jungbluth S."/>
            <person name="Walsh D.A."/>
            <person name="Denef V.J."/>
            <person name="McMahon K.D."/>
            <person name="Konstantinidis K.T."/>
            <person name="Eloe-Fadrosh E.A."/>
            <person name="Kyrpides N.C."/>
            <person name="Woyke T."/>
        </authorList>
    </citation>
    <scope>NUCLEOTIDE SEQUENCE</scope>
    <source>
        <strain evidence="3">GVMAG-M-3300027833-11</strain>
    </source>
</reference>
<dbReference type="GO" id="GO:0005525">
    <property type="term" value="F:GTP binding"/>
    <property type="evidence" value="ECO:0007669"/>
    <property type="project" value="UniProtKB-KW"/>
</dbReference>
<dbReference type="GO" id="GO:0003924">
    <property type="term" value="F:GTPase activity"/>
    <property type="evidence" value="ECO:0007669"/>
    <property type="project" value="InterPro"/>
</dbReference>
<dbReference type="FunFam" id="3.40.50.300:FF:001447">
    <property type="entry name" value="Ras-related protein Rab-1B"/>
    <property type="match status" value="1"/>
</dbReference>
<sequence>MYYDYVIKMIFIGGPCVGKTSLLCNYCNKHYETKYTPTIGVDFHTTYHRINDKTIKCHVWDTAGQEQFKSIIYSFFKGIAAAICMFDVSRPETLDEAKDWIKTAKESSSGTHLPILLIANKTDLRHTSFLIVEAKKYCTENGYDYIETSVSQDVGVSDAMESIVQKVYNEIIVTNVHSPGVKTSDENTSGLVKLDKPSNRRRCCTIF</sequence>
<dbReference type="NCBIfam" id="TIGR00231">
    <property type="entry name" value="small_GTP"/>
    <property type="match status" value="1"/>
</dbReference>
<dbReference type="Gene3D" id="3.40.50.300">
    <property type="entry name" value="P-loop containing nucleotide triphosphate hydrolases"/>
    <property type="match status" value="1"/>
</dbReference>
<dbReference type="InterPro" id="IPR001806">
    <property type="entry name" value="Small_GTPase"/>
</dbReference>
<accession>A0A6C0LL96</accession>
<dbReference type="SUPFAM" id="SSF52540">
    <property type="entry name" value="P-loop containing nucleoside triphosphate hydrolases"/>
    <property type="match status" value="1"/>
</dbReference>
<dbReference type="PANTHER" id="PTHR47977">
    <property type="entry name" value="RAS-RELATED PROTEIN RAB"/>
    <property type="match status" value="1"/>
</dbReference>
<proteinExistence type="predicted"/>
<dbReference type="SMART" id="SM00175">
    <property type="entry name" value="RAB"/>
    <property type="match status" value="1"/>
</dbReference>
<keyword evidence="2" id="KW-0342">GTP-binding</keyword>
<dbReference type="SMART" id="SM00174">
    <property type="entry name" value="RHO"/>
    <property type="match status" value="1"/>
</dbReference>
<evidence type="ECO:0000313" key="3">
    <source>
        <dbReference type="EMBL" id="QHU30324.1"/>
    </source>
</evidence>
<dbReference type="InterPro" id="IPR050227">
    <property type="entry name" value="Rab"/>
</dbReference>
<name>A0A6C0LL96_9ZZZZ</name>
<evidence type="ECO:0000256" key="2">
    <source>
        <dbReference type="ARBA" id="ARBA00023134"/>
    </source>
</evidence>
<dbReference type="PROSITE" id="PS51419">
    <property type="entry name" value="RAB"/>
    <property type="match status" value="1"/>
</dbReference>
<dbReference type="InterPro" id="IPR027417">
    <property type="entry name" value="P-loop_NTPase"/>
</dbReference>
<organism evidence="3">
    <name type="scientific">viral metagenome</name>
    <dbReference type="NCBI Taxonomy" id="1070528"/>
    <lineage>
        <taxon>unclassified sequences</taxon>
        <taxon>metagenomes</taxon>
        <taxon>organismal metagenomes</taxon>
    </lineage>
</organism>
<dbReference type="Pfam" id="PF00071">
    <property type="entry name" value="Ras"/>
    <property type="match status" value="1"/>
</dbReference>
<dbReference type="EMBL" id="MN740505">
    <property type="protein sequence ID" value="QHU30324.1"/>
    <property type="molecule type" value="Genomic_DNA"/>
</dbReference>
<dbReference type="CDD" id="cd00154">
    <property type="entry name" value="Rab"/>
    <property type="match status" value="1"/>
</dbReference>
<dbReference type="InterPro" id="IPR005225">
    <property type="entry name" value="Small_GTP-bd"/>
</dbReference>
<dbReference type="SMART" id="SM00173">
    <property type="entry name" value="RAS"/>
    <property type="match status" value="1"/>
</dbReference>
<dbReference type="AlphaFoldDB" id="A0A6C0LL96"/>
<dbReference type="PRINTS" id="PR00449">
    <property type="entry name" value="RASTRNSFRMNG"/>
</dbReference>
<evidence type="ECO:0000256" key="1">
    <source>
        <dbReference type="ARBA" id="ARBA00022741"/>
    </source>
</evidence>
<dbReference type="SMART" id="SM00176">
    <property type="entry name" value="RAN"/>
    <property type="match status" value="1"/>
</dbReference>
<protein>
    <submittedName>
        <fullName evidence="3">Uncharacterized protein</fullName>
    </submittedName>
</protein>